<feature type="compositionally biased region" description="Low complexity" evidence="7">
    <location>
        <begin position="349"/>
        <end position="381"/>
    </location>
</feature>
<evidence type="ECO:0000256" key="2">
    <source>
        <dbReference type="ARBA" id="ARBA00022723"/>
    </source>
</evidence>
<keyword evidence="8" id="KW-0472">Membrane</keyword>
<reference evidence="10" key="1">
    <citation type="journal article" date="2022" name="bioRxiv">
        <title>Genomics of Preaxostyla Flagellates Illuminates Evolutionary Transitions and the Path Towards Mitochondrial Loss.</title>
        <authorList>
            <person name="Novak L.V.F."/>
            <person name="Treitli S.C."/>
            <person name="Pyrih J."/>
            <person name="Halakuc P."/>
            <person name="Pipaliya S.V."/>
            <person name="Vacek V."/>
            <person name="Brzon O."/>
            <person name="Soukal P."/>
            <person name="Eme L."/>
            <person name="Dacks J.B."/>
            <person name="Karnkowska A."/>
            <person name="Elias M."/>
            <person name="Hampl V."/>
        </authorList>
    </citation>
    <scope>NUCLEOTIDE SEQUENCE</scope>
    <source>
        <strain evidence="10">RCP-MX</strain>
    </source>
</reference>
<dbReference type="InterPro" id="IPR035938">
    <property type="entry name" value="Hemerythrin-like_sf"/>
</dbReference>
<dbReference type="EMBL" id="JAPMOS010000011">
    <property type="protein sequence ID" value="KAJ4460679.1"/>
    <property type="molecule type" value="Genomic_DNA"/>
</dbReference>
<keyword evidence="2" id="KW-0479">Metal-binding</keyword>
<feature type="compositionally biased region" description="Pro residues" evidence="7">
    <location>
        <begin position="298"/>
        <end position="319"/>
    </location>
</feature>
<protein>
    <submittedName>
        <fullName evidence="10">Calmodulin-dependent kinase</fullName>
    </submittedName>
</protein>
<feature type="compositionally biased region" description="Low complexity" evidence="7">
    <location>
        <begin position="400"/>
        <end position="410"/>
    </location>
</feature>
<dbReference type="PROSITE" id="PS00107">
    <property type="entry name" value="PROTEIN_KINASE_ATP"/>
    <property type="match status" value="1"/>
</dbReference>
<feature type="region of interest" description="Disordered" evidence="7">
    <location>
        <begin position="400"/>
        <end position="435"/>
    </location>
</feature>
<sequence length="1302" mass="140398">MAIDAKVAAALIPPVLLAHRAAAIASGVVLGEDGEGSPLKATVLPSVEEARESMLESALEVHETMASVYTAAVEFGMHEAWEDNRMVVTDIVTMRGVNTFQRQLGSTLRGMMARYMEAGCDMASSTSSTQPPRDSSRMRIEWVTRHVAPLAFGATTVTSSPSSDPFLADARMTLANEGVLLEYFKQVAFAYGVFIANRTQVLKVTVLALAGAVAFIAIVMIDSFFVRTSVTLRRDRELALAQLMTIPTHVIQGMIAALSSDPMDDEPRVRSCPALGADSAPPPPPLSQAPSTVSLVLGPPPDPPCDMAPGPPPPPPTGDQPPLGDAGEFDETAESGTAGLLAVLQAGGLGPAEPTLAPPVTATPAGPPNTNTNTNPNSGTAMGRGSTARFDVGLDATTATTTTARAATTTPNPTSPGGAPEDEGGAKTAKGAAEAGRPGRVVRSTYAAGISLRLWIRISLGLLLIVLAVGSSAVLSVMNLTEMGVLGHQMALCGQLENQVVALRLMGTQLLFNDSMDLLGNPANTAATNPVWRDLGHLSTDRRALQALMERQVGYIERIRYLTVYGSQSGYLTNDTIIDNIWFEYAVGRFAPREALLDEPRACLMLNETDCVPGRIKGMDETMVGLMPLLARYLASARMLSSLPAEELTPANPYFEFLFTAGRWDLGAGMRAWTETYQDESYELREVAASTAVISLVFGLLSILITFVALLLPLKPLLWDAANKTKKMIELFPEEEASGALEWRDAYSVGVPALDADHMAILEIGAHLLTTVAANERTEVIEALTAQFWEIVSGHFAMEDQLMADHGFPRSLAHAAQHKECLAKIKRITGRIAKGQLTEYLTLDHILRHWMVAHVDTSDRDLAKWLIQQGLALKNGKLKSPLTYFVCSLRVKGDPSPPPAPPIQGVVPVGNLLTASGAPQCRRSPRRPPRRDFPAGRSPRAAMKRFLEPDLEFALAPFVEVGSIGSGAFGKVVALRDTSSDPPAFVALKQIPKRIGESAKLDVLRERDNLKILTPHRNIIDFLYWAESSTHYYFRFSLARCQLQSLVDLRGDQGLNEEVVLFLFRQIVDAIAHCHVHRVVHRDLKLNNILLDVPPLAAKCREPFAVVKLIDFGLSADVDEVARTAGTRGNHRYLPPEVLAGVEYGFPVDIWGLGLVLMQLLAGPSAFPTAYQAVPGDADWDRVRVGQYTHEPWARLERRSPAAASLVRCLLDPDPARRPSFDQIREHPWTRGEGLQERLPAGQTAPQYIDSLFRESLARPKAQTQGNVADSLRRGGIGTEAAVQVASALGQAGGVGATVQGG</sequence>
<dbReference type="PROSITE" id="PS00108">
    <property type="entry name" value="PROTEIN_KINASE_ST"/>
    <property type="match status" value="1"/>
</dbReference>
<dbReference type="NCBIfam" id="TIGR02481">
    <property type="entry name" value="hemeryth_dom"/>
    <property type="match status" value="1"/>
</dbReference>
<evidence type="ECO:0000313" key="10">
    <source>
        <dbReference type="EMBL" id="KAJ4460679.1"/>
    </source>
</evidence>
<dbReference type="SUPFAM" id="SSF56112">
    <property type="entry name" value="Protein kinase-like (PK-like)"/>
    <property type="match status" value="1"/>
</dbReference>
<gene>
    <name evidence="10" type="ORF">PAPYR_2898</name>
</gene>
<dbReference type="InterPro" id="IPR011009">
    <property type="entry name" value="Kinase-like_dom_sf"/>
</dbReference>
<dbReference type="InterPro" id="IPR008271">
    <property type="entry name" value="Ser/Thr_kinase_AS"/>
</dbReference>
<evidence type="ECO:0000313" key="11">
    <source>
        <dbReference type="Proteomes" id="UP001141327"/>
    </source>
</evidence>
<evidence type="ECO:0000256" key="3">
    <source>
        <dbReference type="ARBA" id="ARBA00022741"/>
    </source>
</evidence>
<feature type="domain" description="Protein kinase" evidence="9">
    <location>
        <begin position="958"/>
        <end position="1230"/>
    </location>
</feature>
<dbReference type="Gene3D" id="1.20.120.50">
    <property type="entry name" value="Hemerythrin-like"/>
    <property type="match status" value="1"/>
</dbReference>
<evidence type="ECO:0000256" key="5">
    <source>
        <dbReference type="ARBA" id="ARBA00023004"/>
    </source>
</evidence>
<dbReference type="InterPro" id="IPR012312">
    <property type="entry name" value="Hemerythrin-like"/>
</dbReference>
<evidence type="ECO:0000259" key="9">
    <source>
        <dbReference type="PROSITE" id="PS50011"/>
    </source>
</evidence>
<dbReference type="Gene3D" id="1.10.510.10">
    <property type="entry name" value="Transferase(Phosphotransferase) domain 1"/>
    <property type="match status" value="1"/>
</dbReference>
<keyword evidence="8" id="KW-1133">Transmembrane helix</keyword>
<comment type="similarity">
    <text evidence="1">Belongs to the hemerythrin family.</text>
</comment>
<evidence type="ECO:0000256" key="7">
    <source>
        <dbReference type="SAM" id="MobiDB-lite"/>
    </source>
</evidence>
<dbReference type="Pfam" id="PF00069">
    <property type="entry name" value="Pkinase"/>
    <property type="match status" value="1"/>
</dbReference>
<dbReference type="PANTHER" id="PTHR24346:SF75">
    <property type="entry name" value="AURORA KINASE"/>
    <property type="match status" value="1"/>
</dbReference>
<dbReference type="SMART" id="SM00220">
    <property type="entry name" value="S_TKc"/>
    <property type="match status" value="1"/>
</dbReference>
<feature type="transmembrane region" description="Helical" evidence="8">
    <location>
        <begin position="454"/>
        <end position="480"/>
    </location>
</feature>
<keyword evidence="3 6" id="KW-0547">Nucleotide-binding</keyword>
<evidence type="ECO:0000256" key="6">
    <source>
        <dbReference type="PROSITE-ProRule" id="PRU10141"/>
    </source>
</evidence>
<dbReference type="InterPro" id="IPR012827">
    <property type="entry name" value="Hemerythrin_metal-bd"/>
</dbReference>
<keyword evidence="4 6" id="KW-0067">ATP-binding</keyword>
<evidence type="ECO:0000256" key="8">
    <source>
        <dbReference type="SAM" id="Phobius"/>
    </source>
</evidence>
<organism evidence="10 11">
    <name type="scientific">Paratrimastix pyriformis</name>
    <dbReference type="NCBI Taxonomy" id="342808"/>
    <lineage>
        <taxon>Eukaryota</taxon>
        <taxon>Metamonada</taxon>
        <taxon>Preaxostyla</taxon>
        <taxon>Paratrimastigidae</taxon>
        <taxon>Paratrimastix</taxon>
    </lineage>
</organism>
<proteinExistence type="inferred from homology"/>
<dbReference type="GO" id="GO:0016301">
    <property type="term" value="F:kinase activity"/>
    <property type="evidence" value="ECO:0007669"/>
    <property type="project" value="UniProtKB-KW"/>
</dbReference>
<evidence type="ECO:0000256" key="1">
    <source>
        <dbReference type="ARBA" id="ARBA00010587"/>
    </source>
</evidence>
<keyword evidence="11" id="KW-1185">Reference proteome</keyword>
<comment type="caution">
    <text evidence="10">The sequence shown here is derived from an EMBL/GenBank/DDBJ whole genome shotgun (WGS) entry which is preliminary data.</text>
</comment>
<dbReference type="CDD" id="cd12107">
    <property type="entry name" value="Hemerythrin"/>
    <property type="match status" value="1"/>
</dbReference>
<dbReference type="InterPro" id="IPR017441">
    <property type="entry name" value="Protein_kinase_ATP_BS"/>
</dbReference>
<accession>A0ABQ8UNC3</accession>
<dbReference type="PANTHER" id="PTHR24346">
    <property type="entry name" value="MAP/MICROTUBULE AFFINITY-REGULATING KINASE"/>
    <property type="match status" value="1"/>
</dbReference>
<name>A0ABQ8UNC3_9EUKA</name>
<keyword evidence="5" id="KW-0408">Iron</keyword>
<evidence type="ECO:0000256" key="4">
    <source>
        <dbReference type="ARBA" id="ARBA00022840"/>
    </source>
</evidence>
<dbReference type="Pfam" id="PF01814">
    <property type="entry name" value="Hemerythrin"/>
    <property type="match status" value="1"/>
</dbReference>
<keyword evidence="10" id="KW-0418">Kinase</keyword>
<dbReference type="PROSITE" id="PS50011">
    <property type="entry name" value="PROTEIN_KINASE_DOM"/>
    <property type="match status" value="1"/>
</dbReference>
<keyword evidence="8" id="KW-0812">Transmembrane</keyword>
<keyword evidence="10" id="KW-0808">Transferase</keyword>
<dbReference type="SUPFAM" id="SSF47188">
    <property type="entry name" value="Hemerythrin-like"/>
    <property type="match status" value="1"/>
</dbReference>
<feature type="region of interest" description="Disordered" evidence="7">
    <location>
        <begin position="261"/>
        <end position="331"/>
    </location>
</feature>
<feature type="transmembrane region" description="Helical" evidence="8">
    <location>
        <begin position="687"/>
        <end position="712"/>
    </location>
</feature>
<feature type="compositionally biased region" description="Low complexity" evidence="7">
    <location>
        <begin position="426"/>
        <end position="435"/>
    </location>
</feature>
<feature type="region of interest" description="Disordered" evidence="7">
    <location>
        <begin position="917"/>
        <end position="937"/>
    </location>
</feature>
<feature type="binding site" evidence="6">
    <location>
        <position position="989"/>
    </location>
    <ligand>
        <name>ATP</name>
        <dbReference type="ChEBI" id="CHEBI:30616"/>
    </ligand>
</feature>
<feature type="transmembrane region" description="Helical" evidence="8">
    <location>
        <begin position="204"/>
        <end position="226"/>
    </location>
</feature>
<dbReference type="InterPro" id="IPR000719">
    <property type="entry name" value="Prot_kinase_dom"/>
</dbReference>
<dbReference type="Proteomes" id="UP001141327">
    <property type="component" value="Unassembled WGS sequence"/>
</dbReference>
<feature type="region of interest" description="Disordered" evidence="7">
    <location>
        <begin position="349"/>
        <end position="386"/>
    </location>
</feature>